<reference evidence="4" key="1">
    <citation type="submission" date="2023-07" db="EMBL/GenBank/DDBJ databases">
        <title>Genomic Encyclopedia of Type Strains, Phase IV (KMG-IV): sequencing the most valuable type-strain genomes for metagenomic binning, comparative biology and taxonomic classification.</title>
        <authorList>
            <person name="Goeker M."/>
        </authorList>
    </citation>
    <scope>NUCLEOTIDE SEQUENCE</scope>
    <source>
        <strain evidence="4">DSM 24202</strain>
    </source>
</reference>
<evidence type="ECO:0000259" key="3">
    <source>
        <dbReference type="PROSITE" id="PS51194"/>
    </source>
</evidence>
<keyword evidence="5" id="KW-1185">Reference proteome</keyword>
<evidence type="ECO:0000259" key="2">
    <source>
        <dbReference type="PROSITE" id="PS51192"/>
    </source>
</evidence>
<dbReference type="GO" id="GO:0005524">
    <property type="term" value="F:ATP binding"/>
    <property type="evidence" value="ECO:0007669"/>
    <property type="project" value="InterPro"/>
</dbReference>
<gene>
    <name evidence="4" type="ORF">J3R75_001857</name>
</gene>
<keyword evidence="4" id="KW-0067">ATP-binding</keyword>
<organism evidence="4 5">
    <name type="scientific">Oligosphaera ethanolica</name>
    <dbReference type="NCBI Taxonomy" id="760260"/>
    <lineage>
        <taxon>Bacteria</taxon>
        <taxon>Pseudomonadati</taxon>
        <taxon>Lentisphaerota</taxon>
        <taxon>Oligosphaeria</taxon>
        <taxon>Oligosphaerales</taxon>
        <taxon>Oligosphaeraceae</taxon>
        <taxon>Oligosphaera</taxon>
    </lineage>
</organism>
<dbReference type="InterPro" id="IPR014001">
    <property type="entry name" value="Helicase_ATP-bd"/>
</dbReference>
<dbReference type="InterPro" id="IPR001650">
    <property type="entry name" value="Helicase_C-like"/>
</dbReference>
<dbReference type="CDD" id="cd18793">
    <property type="entry name" value="SF2_C_SNF"/>
    <property type="match status" value="1"/>
</dbReference>
<dbReference type="PROSITE" id="PS51192">
    <property type="entry name" value="HELICASE_ATP_BIND_1"/>
    <property type="match status" value="1"/>
</dbReference>
<dbReference type="InterPro" id="IPR038718">
    <property type="entry name" value="SNF2-like_sf"/>
</dbReference>
<evidence type="ECO:0000313" key="5">
    <source>
        <dbReference type="Proteomes" id="UP001238163"/>
    </source>
</evidence>
<dbReference type="Gene3D" id="3.40.50.10810">
    <property type="entry name" value="Tandem AAA-ATPase domain"/>
    <property type="match status" value="1"/>
</dbReference>
<dbReference type="InterPro" id="IPR049730">
    <property type="entry name" value="SNF2/RAD54-like_C"/>
</dbReference>
<dbReference type="SMART" id="SM00490">
    <property type="entry name" value="HELICc"/>
    <property type="match status" value="1"/>
</dbReference>
<dbReference type="Pfam" id="PF00271">
    <property type="entry name" value="Helicase_C"/>
    <property type="match status" value="1"/>
</dbReference>
<sequence length="1363" mass="152528">MDDLLSSTFKELRILLALIQHPTRIDDLEQLSKALAQFFPQLAALPTGAWHKLISQAENYTLVLCSDGFCVNRDEYSEVNARAFLGQRKHAAAADIIARVLASQADAQQGQLRLARDLRNAFYAGNAELIKNSLNSLNQNYPESFATGEAFQFILPQLDDDWVLNLSHERLAICAWQVIPRLIAQLRNAPRFLKCLLNLAPHLPQAALFPLADWLILRGQFSDAEKILAACDGEAKKMRQAWLAFIRGRNSQAISMFIDTLYSIRHSDSAPDYYFQTVGGIFLIFAFIKDNTASSLAAAENNAVLGSRISSWSSVYTHLLAYVRKRINRVEVMPWDPARRNGGLPAFFHLICDYWEQGSLGDGLLKRAETIAQNAEEQGYAWVADQCRELQRRLQPGWTPGAAPRTGAAAPDPSVLCILDCVEVQPPWLAAMERLEELLKKPVADARSRLVWFLDFADETTGVINIKPMEQRQTKTGKWSKGRIFPLCKCAQTGIWPDYLSAQDLWACNVISKSLQEQPGVLESNPSSFVCQEAIKALVGHPLLFWDEQKSSPISCVRCQPYLHIRNLADQFCLRLVPTPPSPGHIVIAKDSDAALRVYSFNEQYVRLAEALGEELVLPPEAQRNLPDLLDKLSGDFMLLSDIPLDVLRGATAKAAEMPYLRLAPMDQGLKAELLFMPFTDIGRFYPPAAGPIELVINDNGRQQRIRRDVERERELAQQILASCPALQDAATGPHDWAWTITAPMACYDFALQLHDVASLCQIQWPEGSHLKVSRAITIKDLVLRTQRQNDWFAINGEVRVNENLTLSLQEILHAAKNRQGNYITLEDGQVIALADNFRNRLEELQNLGELRGDHFRLHRFSLPVADQLLAEFSGFERSADWQQHVGAIAAAMQLTPALPVELQSRLRSYQREGFTWLSRLDAWGAGACLADDMGLGKTLQAITMMLSKATEGPALVIAPTSVCHNWLLECQRFAPSLQVSIFGNGDRQQQLADMGPGQVLICSYGLLQSENAAFQKVRWRIAVLDEAQAIKNYQAKRSQAALKINAQFRMVTTGTPVENNLNELWVIFHFINPGLLGSRDSFQKRFAAPIEKENNRAAAQQLNALLRPFLLRRRKDQVLLELPPKTEIPLYVELSDSERAFYEALRRELIAEVSPHREENSTQLRIRVLAAITKLRMAACNPRLVQAGLDIPSAKMGAFTELLDELLAGGHKALVFSQFVRHLDLIRPLLDEKGVRYQYLDGSTSTKDRSAAVEAFQAGKSDLFLISLRAGGLGLNLTAADYVVHLDPWWNPAVEDQASDRAHRLGQTKAVTIYRLIAKDTIEAKILELHQHKRDLADQLLAGSDTPGAISADELVRLLTEH</sequence>
<dbReference type="EMBL" id="JAUSVL010000001">
    <property type="protein sequence ID" value="MDQ0289750.1"/>
    <property type="molecule type" value="Genomic_DNA"/>
</dbReference>
<dbReference type="Gene3D" id="3.40.50.300">
    <property type="entry name" value="P-loop containing nucleotide triphosphate hydrolases"/>
    <property type="match status" value="1"/>
</dbReference>
<dbReference type="GO" id="GO:0016787">
    <property type="term" value="F:hydrolase activity"/>
    <property type="evidence" value="ECO:0007669"/>
    <property type="project" value="UniProtKB-KW"/>
</dbReference>
<evidence type="ECO:0000256" key="1">
    <source>
        <dbReference type="ARBA" id="ARBA00022801"/>
    </source>
</evidence>
<dbReference type="PANTHER" id="PTHR10799">
    <property type="entry name" value="SNF2/RAD54 HELICASE FAMILY"/>
    <property type="match status" value="1"/>
</dbReference>
<dbReference type="PROSITE" id="PS51194">
    <property type="entry name" value="HELICASE_CTER"/>
    <property type="match status" value="1"/>
</dbReference>
<evidence type="ECO:0000313" key="4">
    <source>
        <dbReference type="EMBL" id="MDQ0289750.1"/>
    </source>
</evidence>
<proteinExistence type="predicted"/>
<dbReference type="InterPro" id="IPR000330">
    <property type="entry name" value="SNF2_N"/>
</dbReference>
<feature type="domain" description="Helicase ATP-binding" evidence="2">
    <location>
        <begin position="919"/>
        <end position="1075"/>
    </location>
</feature>
<keyword evidence="4" id="KW-0547">Nucleotide-binding</keyword>
<comment type="caution">
    <text evidence="4">The sequence shown here is derived from an EMBL/GenBank/DDBJ whole genome shotgun (WGS) entry which is preliminary data.</text>
</comment>
<dbReference type="RefSeq" id="WP_307261204.1">
    <property type="nucleotide sequence ID" value="NZ_JAUSVL010000001.1"/>
</dbReference>
<protein>
    <submittedName>
        <fullName evidence="4">Superfamily II DNA or RNA helicase</fullName>
    </submittedName>
</protein>
<dbReference type="SUPFAM" id="SSF52540">
    <property type="entry name" value="P-loop containing nucleoside triphosphate hydrolases"/>
    <property type="match status" value="2"/>
</dbReference>
<keyword evidence="1" id="KW-0378">Hydrolase</keyword>
<dbReference type="Pfam" id="PF00176">
    <property type="entry name" value="SNF2-rel_dom"/>
    <property type="match status" value="1"/>
</dbReference>
<dbReference type="GO" id="GO:0004386">
    <property type="term" value="F:helicase activity"/>
    <property type="evidence" value="ECO:0007669"/>
    <property type="project" value="UniProtKB-KW"/>
</dbReference>
<dbReference type="SMART" id="SM00487">
    <property type="entry name" value="DEXDc"/>
    <property type="match status" value="1"/>
</dbReference>
<name>A0AAE4ANS3_9BACT</name>
<dbReference type="Proteomes" id="UP001238163">
    <property type="component" value="Unassembled WGS sequence"/>
</dbReference>
<keyword evidence="4" id="KW-0347">Helicase</keyword>
<dbReference type="InterPro" id="IPR027417">
    <property type="entry name" value="P-loop_NTPase"/>
</dbReference>
<accession>A0AAE4ANS3</accession>
<feature type="domain" description="Helicase C-terminal" evidence="3">
    <location>
        <begin position="1199"/>
        <end position="1355"/>
    </location>
</feature>